<evidence type="ECO:0000313" key="1">
    <source>
        <dbReference type="EMBL" id="PMD16493.1"/>
    </source>
</evidence>
<organism evidence="1 2">
    <name type="scientific">Hyaloscypha hepaticicola</name>
    <dbReference type="NCBI Taxonomy" id="2082293"/>
    <lineage>
        <taxon>Eukaryota</taxon>
        <taxon>Fungi</taxon>
        <taxon>Dikarya</taxon>
        <taxon>Ascomycota</taxon>
        <taxon>Pezizomycotina</taxon>
        <taxon>Leotiomycetes</taxon>
        <taxon>Helotiales</taxon>
        <taxon>Hyaloscyphaceae</taxon>
        <taxon>Hyaloscypha</taxon>
    </lineage>
</organism>
<gene>
    <name evidence="1" type="ORF">NA56DRAFT_708712</name>
</gene>
<dbReference type="Proteomes" id="UP000235672">
    <property type="component" value="Unassembled WGS sequence"/>
</dbReference>
<sequence>MRLLEEWRGNLAWTGLVWTGTVWPVEAIGQNVNLKADGAANNAAASAVASKSAKVRPAVQIHSPVDSHASCSFCTGGSRGRPRDDAGSGVLIAASEVQIRKLC</sequence>
<accession>A0A2J6PR47</accession>
<dbReference type="EMBL" id="KZ613505">
    <property type="protein sequence ID" value="PMD16493.1"/>
    <property type="molecule type" value="Genomic_DNA"/>
</dbReference>
<proteinExistence type="predicted"/>
<keyword evidence="2" id="KW-1185">Reference proteome</keyword>
<evidence type="ECO:0000313" key="2">
    <source>
        <dbReference type="Proteomes" id="UP000235672"/>
    </source>
</evidence>
<dbReference type="AlphaFoldDB" id="A0A2J6PR47"/>
<name>A0A2J6PR47_9HELO</name>
<reference evidence="1 2" key="1">
    <citation type="submission" date="2016-05" db="EMBL/GenBank/DDBJ databases">
        <title>A degradative enzymes factory behind the ericoid mycorrhizal symbiosis.</title>
        <authorList>
            <consortium name="DOE Joint Genome Institute"/>
            <person name="Martino E."/>
            <person name="Morin E."/>
            <person name="Grelet G."/>
            <person name="Kuo A."/>
            <person name="Kohler A."/>
            <person name="Daghino S."/>
            <person name="Barry K."/>
            <person name="Choi C."/>
            <person name="Cichocki N."/>
            <person name="Clum A."/>
            <person name="Copeland A."/>
            <person name="Hainaut M."/>
            <person name="Haridas S."/>
            <person name="Labutti K."/>
            <person name="Lindquist E."/>
            <person name="Lipzen A."/>
            <person name="Khouja H.-R."/>
            <person name="Murat C."/>
            <person name="Ohm R."/>
            <person name="Olson A."/>
            <person name="Spatafora J."/>
            <person name="Veneault-Fourrey C."/>
            <person name="Henrissat B."/>
            <person name="Grigoriev I."/>
            <person name="Martin F."/>
            <person name="Perotto S."/>
        </authorList>
    </citation>
    <scope>NUCLEOTIDE SEQUENCE [LARGE SCALE GENOMIC DNA]</scope>
    <source>
        <strain evidence="1 2">UAMH 7357</strain>
    </source>
</reference>
<protein>
    <submittedName>
        <fullName evidence="1">Uncharacterized protein</fullName>
    </submittedName>
</protein>